<sequence>MTNITVICPNCQDQKPIDNLLTAQSNQNVIYKCGNCQYEEKNIQTKKG</sequence>
<dbReference type="EMBL" id="JBHLTR010000003">
    <property type="protein sequence ID" value="MFC0557648.1"/>
    <property type="molecule type" value="Genomic_DNA"/>
</dbReference>
<keyword evidence="2" id="KW-1185">Reference proteome</keyword>
<evidence type="ECO:0000313" key="1">
    <source>
        <dbReference type="EMBL" id="MFC0557648.1"/>
    </source>
</evidence>
<reference evidence="1 2" key="1">
    <citation type="submission" date="2024-09" db="EMBL/GenBank/DDBJ databases">
        <authorList>
            <person name="Sun Q."/>
            <person name="Mori K."/>
        </authorList>
    </citation>
    <scope>NUCLEOTIDE SEQUENCE [LARGE SCALE GENOMIC DNA]</scope>
    <source>
        <strain evidence="1 2">NCAIM B.02301</strain>
    </source>
</reference>
<accession>A0ABV6NBW0</accession>
<dbReference type="RefSeq" id="WP_273842893.1">
    <property type="nucleotide sequence ID" value="NZ_JAQQWT010000006.1"/>
</dbReference>
<comment type="caution">
    <text evidence="1">The sequence shown here is derived from an EMBL/GenBank/DDBJ whole genome shotgun (WGS) entry which is preliminary data.</text>
</comment>
<proteinExistence type="predicted"/>
<name>A0ABV6NBW0_9BACI</name>
<dbReference type="Proteomes" id="UP001589833">
    <property type="component" value="Unassembled WGS sequence"/>
</dbReference>
<gene>
    <name evidence="1" type="ORF">ACFFH4_01105</name>
</gene>
<protein>
    <submittedName>
        <fullName evidence="1">Uncharacterized protein</fullName>
    </submittedName>
</protein>
<evidence type="ECO:0000313" key="2">
    <source>
        <dbReference type="Proteomes" id="UP001589833"/>
    </source>
</evidence>
<organism evidence="1 2">
    <name type="scientific">Halalkalibacter alkalisediminis</name>
    <dbReference type="NCBI Taxonomy" id="935616"/>
    <lineage>
        <taxon>Bacteria</taxon>
        <taxon>Bacillati</taxon>
        <taxon>Bacillota</taxon>
        <taxon>Bacilli</taxon>
        <taxon>Bacillales</taxon>
        <taxon>Bacillaceae</taxon>
        <taxon>Halalkalibacter</taxon>
    </lineage>
</organism>